<reference evidence="1 2" key="1">
    <citation type="submission" date="2015-12" db="EMBL/GenBank/DDBJ databases">
        <title>Genome comparisons provide insights into the role of secondary metabolites in the pathogenic phase of the Photorhabdus life cycle.</title>
        <authorList>
            <person name="Tobias N.J."/>
            <person name="Mishra B."/>
            <person name="Gupta D.K."/>
            <person name="Thines M."/>
            <person name="Stinear T.P."/>
            <person name="Bode H.B."/>
        </authorList>
    </citation>
    <scope>NUCLEOTIDE SEQUENCE [LARGE SCALE GENOMIC DNA]</scope>
    <source>
        <strain evidence="1 2">PB68.1</strain>
    </source>
</reference>
<sequence>MLFSIRSSLISIYSRMGLFSFCLERNFSWNIMLKTESLKHPGAVYVYSHEMQGLANIYYGHVIRLN</sequence>
<keyword evidence="2" id="KW-1185">Reference proteome</keyword>
<organism evidence="1 2">
    <name type="scientific">Photorhabdus australis subsp. thailandensis</name>
    <dbReference type="NCBI Taxonomy" id="2805096"/>
    <lineage>
        <taxon>Bacteria</taxon>
        <taxon>Pseudomonadati</taxon>
        <taxon>Pseudomonadota</taxon>
        <taxon>Gammaproteobacteria</taxon>
        <taxon>Enterobacterales</taxon>
        <taxon>Morganellaceae</taxon>
        <taxon>Photorhabdus</taxon>
    </lineage>
</organism>
<proteinExistence type="predicted"/>
<dbReference type="EMBL" id="LOMY01000079">
    <property type="protein sequence ID" value="OCQ52602.1"/>
    <property type="molecule type" value="Genomic_DNA"/>
</dbReference>
<name>A0A1C0U3U6_9GAMM</name>
<gene>
    <name evidence="1" type="ORF">Ppb6_02189</name>
</gene>
<protein>
    <submittedName>
        <fullName evidence="1">Uncharacterized protein</fullName>
    </submittedName>
</protein>
<comment type="caution">
    <text evidence="1">The sequence shown here is derived from an EMBL/GenBank/DDBJ whole genome shotgun (WGS) entry which is preliminary data.</text>
</comment>
<evidence type="ECO:0000313" key="1">
    <source>
        <dbReference type="EMBL" id="OCQ52602.1"/>
    </source>
</evidence>
<dbReference type="Proteomes" id="UP000093476">
    <property type="component" value="Unassembled WGS sequence"/>
</dbReference>
<evidence type="ECO:0000313" key="2">
    <source>
        <dbReference type="Proteomes" id="UP000093476"/>
    </source>
</evidence>
<dbReference type="AlphaFoldDB" id="A0A1C0U3U6"/>
<accession>A0A1C0U3U6</accession>